<evidence type="ECO:0000256" key="1">
    <source>
        <dbReference type="ARBA" id="ARBA00001933"/>
    </source>
</evidence>
<dbReference type="SUPFAM" id="SSF53383">
    <property type="entry name" value="PLP-dependent transferases"/>
    <property type="match status" value="1"/>
</dbReference>
<dbReference type="Gene3D" id="3.40.640.10">
    <property type="entry name" value="Type I PLP-dependent aspartate aminotransferase-like (Major domain)"/>
    <property type="match status" value="1"/>
</dbReference>
<evidence type="ECO:0000313" key="10">
    <source>
        <dbReference type="Proteomes" id="UP000500791"/>
    </source>
</evidence>
<feature type="domain" description="Aminotransferase class I/classII large" evidence="8">
    <location>
        <begin position="27"/>
        <end position="384"/>
    </location>
</feature>
<dbReference type="Gene3D" id="3.90.1150.10">
    <property type="entry name" value="Aspartate Aminotransferase, domain 1"/>
    <property type="match status" value="1"/>
</dbReference>
<dbReference type="AlphaFoldDB" id="A0A6G7VL21"/>
<dbReference type="PROSITE" id="PS00105">
    <property type="entry name" value="AA_TRANSFER_CLASS_1"/>
    <property type="match status" value="1"/>
</dbReference>
<dbReference type="Pfam" id="PF00155">
    <property type="entry name" value="Aminotran_1_2"/>
    <property type="match status" value="1"/>
</dbReference>
<dbReference type="InterPro" id="IPR015422">
    <property type="entry name" value="PyrdxlP-dep_Trfase_small"/>
</dbReference>
<accession>A0A6G7VL21</accession>
<dbReference type="PRINTS" id="PR00799">
    <property type="entry name" value="TRANSAMINASE"/>
</dbReference>
<dbReference type="InterPro" id="IPR015424">
    <property type="entry name" value="PyrdxlP-dep_Trfase"/>
</dbReference>
<dbReference type="EMBL" id="CP049811">
    <property type="protein sequence ID" value="QIK40548.1"/>
    <property type="molecule type" value="Genomic_DNA"/>
</dbReference>
<evidence type="ECO:0000256" key="6">
    <source>
        <dbReference type="ARBA" id="ARBA00022898"/>
    </source>
</evidence>
<dbReference type="Proteomes" id="UP000500791">
    <property type="component" value="Chromosome"/>
</dbReference>
<evidence type="ECO:0000256" key="5">
    <source>
        <dbReference type="ARBA" id="ARBA00022679"/>
    </source>
</evidence>
<dbReference type="InterPro" id="IPR004839">
    <property type="entry name" value="Aminotransferase_I/II_large"/>
</dbReference>
<evidence type="ECO:0000259" key="8">
    <source>
        <dbReference type="Pfam" id="PF00155"/>
    </source>
</evidence>
<evidence type="ECO:0000256" key="4">
    <source>
        <dbReference type="ARBA" id="ARBA00022576"/>
    </source>
</evidence>
<evidence type="ECO:0000256" key="2">
    <source>
        <dbReference type="ARBA" id="ARBA00007441"/>
    </source>
</evidence>
<comment type="subunit">
    <text evidence="3">Homodimer.</text>
</comment>
<dbReference type="GO" id="GO:0004069">
    <property type="term" value="F:L-aspartate:2-oxoglutarate aminotransferase activity"/>
    <property type="evidence" value="ECO:0007669"/>
    <property type="project" value="TreeGrafter"/>
</dbReference>
<name>A0A6G7VL21_9RHOB</name>
<dbReference type="NCBIfam" id="NF006719">
    <property type="entry name" value="PRK09257.1"/>
    <property type="match status" value="1"/>
</dbReference>
<dbReference type="InterPro" id="IPR004838">
    <property type="entry name" value="NHTrfase_class1_PyrdxlP-BS"/>
</dbReference>
<sequence length="391" mass="42594">MFSTLPEPKPDAIIALIQAFADDPREDKVDLGVGVYKDDAGKTPVMRSVKEAERRLLARQDTKSYTKLTGNPDFVAGMQRLALGDVNERLTGAQAPGGTGALRVLFELTLRANPNARFWYSDPSWPNHQAMLTSMKVPHQSYPYFDTDTLGVKFDAMIETLDGLGPDDIVILHGCCHNPTGANLTQAQWERVTQSAQDNGWMPLVDFAYQGLGDGLEEDARGVRHMASKLSRLMIAMSCSKNFGLYRDRAGCAIVQCENAAEAALVAATLGVVNRLLYSFAPDHPASVVAEILGDPELRADWEAELGAMRDRINGLRTGLAEALRQETNSGRFDFIAEHRGMFSRLGATPAQVAAMREGGIYMVGDSRMNIAGLTSDKLRDFARAAAKAGI</sequence>
<keyword evidence="6" id="KW-0663">Pyridoxal phosphate</keyword>
<dbReference type="RefSeq" id="WP_166190139.1">
    <property type="nucleotide sequence ID" value="NZ_CP049811.1"/>
</dbReference>
<dbReference type="GO" id="GO:0033585">
    <property type="term" value="P:L-phenylalanine biosynthetic process from chorismate via phenylpyruvate"/>
    <property type="evidence" value="ECO:0007669"/>
    <property type="project" value="TreeGrafter"/>
</dbReference>
<dbReference type="InterPro" id="IPR015421">
    <property type="entry name" value="PyrdxlP-dep_Trfase_major"/>
</dbReference>
<comment type="similarity">
    <text evidence="2 7">Belongs to the class-I pyridoxal-phosphate-dependent aminotransferase family.</text>
</comment>
<dbReference type="CDD" id="cd00609">
    <property type="entry name" value="AAT_like"/>
    <property type="match status" value="1"/>
</dbReference>
<evidence type="ECO:0000256" key="7">
    <source>
        <dbReference type="RuleBase" id="RU000481"/>
    </source>
</evidence>
<organism evidence="9 10">
    <name type="scientific">Pontivivens nitratireducens</name>
    <dbReference type="NCBI Taxonomy" id="2758038"/>
    <lineage>
        <taxon>Bacteria</taxon>
        <taxon>Pseudomonadati</taxon>
        <taxon>Pseudomonadota</taxon>
        <taxon>Alphaproteobacteria</taxon>
        <taxon>Rhodobacterales</taxon>
        <taxon>Paracoccaceae</taxon>
        <taxon>Pontivivens</taxon>
    </lineage>
</organism>
<keyword evidence="10" id="KW-1185">Reference proteome</keyword>
<dbReference type="InterPro" id="IPR000796">
    <property type="entry name" value="Asp_trans"/>
</dbReference>
<keyword evidence="5 7" id="KW-0808">Transferase</keyword>
<dbReference type="EC" id="2.6.1.-" evidence="7"/>
<comment type="cofactor">
    <cofactor evidence="1 7">
        <name>pyridoxal 5'-phosphate</name>
        <dbReference type="ChEBI" id="CHEBI:597326"/>
    </cofactor>
</comment>
<dbReference type="PANTHER" id="PTHR11879">
    <property type="entry name" value="ASPARTATE AMINOTRANSFERASE"/>
    <property type="match status" value="1"/>
</dbReference>
<evidence type="ECO:0000256" key="3">
    <source>
        <dbReference type="ARBA" id="ARBA00011738"/>
    </source>
</evidence>
<gene>
    <name evidence="9" type="ORF">G8E03_07085</name>
</gene>
<dbReference type="GO" id="GO:0004838">
    <property type="term" value="F:L-tyrosine-2-oxoglutarate transaminase activity"/>
    <property type="evidence" value="ECO:0007669"/>
    <property type="project" value="TreeGrafter"/>
</dbReference>
<evidence type="ECO:0000313" key="9">
    <source>
        <dbReference type="EMBL" id="QIK40548.1"/>
    </source>
</evidence>
<dbReference type="PANTHER" id="PTHR11879:SF22">
    <property type="entry name" value="ASPARTATE AMINOTRANSFERASE, MITOCHONDRIAL"/>
    <property type="match status" value="1"/>
</dbReference>
<protein>
    <recommendedName>
        <fullName evidence="7">Aminotransferase</fullName>
        <ecNumber evidence="7">2.6.1.-</ecNumber>
    </recommendedName>
</protein>
<dbReference type="GO" id="GO:0030170">
    <property type="term" value="F:pyridoxal phosphate binding"/>
    <property type="evidence" value="ECO:0007669"/>
    <property type="project" value="InterPro"/>
</dbReference>
<reference evidence="9 10" key="1">
    <citation type="submission" date="2020-03" db="EMBL/GenBank/DDBJ databases">
        <title>Complete genome sequence of Monaibacterium sp. ALG8 with diverse plasmids.</title>
        <authorList>
            <person name="Sun C."/>
        </authorList>
    </citation>
    <scope>NUCLEOTIDE SEQUENCE [LARGE SCALE GENOMIC DNA]</scope>
    <source>
        <strain evidence="9 10">ALG8</strain>
    </source>
</reference>
<dbReference type="KEGG" id="mon:G8E03_07085"/>
<keyword evidence="4 7" id="KW-0032">Aminotransferase</keyword>
<dbReference type="GO" id="GO:0042802">
    <property type="term" value="F:identical protein binding"/>
    <property type="evidence" value="ECO:0007669"/>
    <property type="project" value="TreeGrafter"/>
</dbReference>
<dbReference type="GO" id="GO:0005829">
    <property type="term" value="C:cytosol"/>
    <property type="evidence" value="ECO:0007669"/>
    <property type="project" value="TreeGrafter"/>
</dbReference>
<proteinExistence type="inferred from homology"/>